<evidence type="ECO:0000259" key="5">
    <source>
        <dbReference type="Pfam" id="PF16320"/>
    </source>
</evidence>
<keyword evidence="6" id="KW-1185">Reference proteome</keyword>
<dbReference type="PANTHER" id="PTHR45987">
    <property type="entry name" value="39S RIBOSOMAL PROTEIN L12"/>
    <property type="match status" value="1"/>
</dbReference>
<dbReference type="GO" id="GO:0003735">
    <property type="term" value="F:structural constituent of ribosome"/>
    <property type="evidence" value="ECO:0007669"/>
    <property type="project" value="InterPro"/>
</dbReference>
<evidence type="ECO:0000256" key="2">
    <source>
        <dbReference type="ARBA" id="ARBA00022980"/>
    </source>
</evidence>
<dbReference type="GO" id="GO:0005762">
    <property type="term" value="C:mitochondrial large ribosomal subunit"/>
    <property type="evidence" value="ECO:0007669"/>
    <property type="project" value="TreeGrafter"/>
</dbReference>
<comment type="similarity">
    <text evidence="1">Belongs to the bacterial ribosomal protein bL12 family.</text>
</comment>
<dbReference type="RefSeq" id="XP_011503555.1">
    <property type="nucleotide sequence ID" value="XM_011505253.1"/>
</dbReference>
<gene>
    <name evidence="7" type="primary">LOC105366722</name>
</gene>
<protein>
    <submittedName>
        <fullName evidence="7">39S ribosomal protein L12, mitochondrial</fullName>
    </submittedName>
</protein>
<dbReference type="GeneID" id="105366722"/>
<dbReference type="GO" id="GO:0006412">
    <property type="term" value="P:translation"/>
    <property type="evidence" value="ECO:0007669"/>
    <property type="project" value="InterPro"/>
</dbReference>
<keyword evidence="2 7" id="KW-0689">Ribosomal protein</keyword>
<dbReference type="InterPro" id="IPR008932">
    <property type="entry name" value="Ribosomal_bL12_oligo"/>
</dbReference>
<dbReference type="KEGG" id="csol:105366722"/>
<organism evidence="6 7">
    <name type="scientific">Ceratosolen solmsi marchali</name>
    <dbReference type="NCBI Taxonomy" id="326594"/>
    <lineage>
        <taxon>Eukaryota</taxon>
        <taxon>Metazoa</taxon>
        <taxon>Ecdysozoa</taxon>
        <taxon>Arthropoda</taxon>
        <taxon>Hexapoda</taxon>
        <taxon>Insecta</taxon>
        <taxon>Pterygota</taxon>
        <taxon>Neoptera</taxon>
        <taxon>Endopterygota</taxon>
        <taxon>Hymenoptera</taxon>
        <taxon>Apocrita</taxon>
        <taxon>Proctotrupomorpha</taxon>
        <taxon>Chalcidoidea</taxon>
        <taxon>Agaonidae</taxon>
        <taxon>Agaoninae</taxon>
        <taxon>Ceratosolen</taxon>
    </lineage>
</organism>
<feature type="domain" description="Large ribosomal subunit protein bL12 C-terminal" evidence="4">
    <location>
        <begin position="109"/>
        <end position="176"/>
    </location>
</feature>
<evidence type="ECO:0000259" key="4">
    <source>
        <dbReference type="Pfam" id="PF00542"/>
    </source>
</evidence>
<evidence type="ECO:0000313" key="7">
    <source>
        <dbReference type="RefSeq" id="XP_011503555.1"/>
    </source>
</evidence>
<dbReference type="CTD" id="6182"/>
<keyword evidence="3" id="KW-0687">Ribonucleoprotein</keyword>
<evidence type="ECO:0000313" key="6">
    <source>
        <dbReference type="Proteomes" id="UP000695007"/>
    </source>
</evidence>
<evidence type="ECO:0000256" key="3">
    <source>
        <dbReference type="ARBA" id="ARBA00023274"/>
    </source>
</evidence>
<evidence type="ECO:0000256" key="1">
    <source>
        <dbReference type="ARBA" id="ARBA00007197"/>
    </source>
</evidence>
<accession>A0AAJ6YSQ9</accession>
<dbReference type="Proteomes" id="UP000695007">
    <property type="component" value="Unplaced"/>
</dbReference>
<dbReference type="AlphaFoldDB" id="A0AAJ6YSQ9"/>
<dbReference type="Pfam" id="PF16320">
    <property type="entry name" value="Ribosomal_L12_N"/>
    <property type="match status" value="1"/>
</dbReference>
<dbReference type="SUPFAM" id="SSF48300">
    <property type="entry name" value="Ribosomal protein L7/12, oligomerisation (N-terminal) domain"/>
    <property type="match status" value="1"/>
</dbReference>
<dbReference type="InterPro" id="IPR013823">
    <property type="entry name" value="Ribosomal_bL12_C"/>
</dbReference>
<dbReference type="Gene3D" id="3.30.1390.10">
    <property type="match status" value="1"/>
</dbReference>
<dbReference type="InterPro" id="IPR000206">
    <property type="entry name" value="Ribosomal_bL12"/>
</dbReference>
<reference evidence="7" key="1">
    <citation type="submission" date="2025-08" db="UniProtKB">
        <authorList>
            <consortium name="RefSeq"/>
        </authorList>
    </citation>
    <scope>IDENTIFICATION</scope>
</reference>
<dbReference type="InterPro" id="IPR036235">
    <property type="entry name" value="Ribosomal_bL12_oligo_N_sf"/>
</dbReference>
<feature type="domain" description="Large ribosomal subunit protein bL12 oligomerization" evidence="5">
    <location>
        <begin position="52"/>
        <end position="90"/>
    </location>
</feature>
<name>A0AAJ6YSQ9_9HYME</name>
<dbReference type="SUPFAM" id="SSF54736">
    <property type="entry name" value="ClpS-like"/>
    <property type="match status" value="1"/>
</dbReference>
<proteinExistence type="inferred from homology"/>
<dbReference type="PANTHER" id="PTHR45987:SF4">
    <property type="entry name" value="LARGE RIBOSOMAL SUBUNIT PROTEIN BL12M"/>
    <property type="match status" value="1"/>
</dbReference>
<dbReference type="GO" id="GO:0003729">
    <property type="term" value="F:mRNA binding"/>
    <property type="evidence" value="ECO:0007669"/>
    <property type="project" value="TreeGrafter"/>
</dbReference>
<sequence length="177" mass="20171">MNFIRIILPSTVHVRQFYKSLLHNQIQIRVANETESIKVPISEENNKPMNPKIDKIVHDITSLNLLEVAELSDLLKKRLNLPDSSILPVGNFIQKEEEEKLPQPIKSFFALKLIKYDDKQKVALIKEIKNTVPGLNLVQAKKFIESVPQIVKSDLTKDEAESLKQVLIKVGAEVIIE</sequence>
<dbReference type="Pfam" id="PF00542">
    <property type="entry name" value="Ribosomal_L12"/>
    <property type="match status" value="1"/>
</dbReference>
<dbReference type="InterPro" id="IPR014719">
    <property type="entry name" value="Ribosomal_bL12_C/ClpS-like"/>
</dbReference>